<gene>
    <name evidence="1" type="ORF">C1SCF055_LOCUS10681</name>
</gene>
<name>A0A9P1FQH5_9DINO</name>
<accession>A0A9P1FQH5</accession>
<dbReference type="EMBL" id="CAMXCT010000769">
    <property type="protein sequence ID" value="CAI3983030.1"/>
    <property type="molecule type" value="Genomic_DNA"/>
</dbReference>
<protein>
    <submittedName>
        <fullName evidence="1">Uncharacterized protein</fullName>
    </submittedName>
</protein>
<evidence type="ECO:0000313" key="1">
    <source>
        <dbReference type="EMBL" id="CAI3983030.1"/>
    </source>
</evidence>
<evidence type="ECO:0000313" key="3">
    <source>
        <dbReference type="Proteomes" id="UP001152797"/>
    </source>
</evidence>
<dbReference type="EMBL" id="CAMXCT030000769">
    <property type="protein sequence ID" value="CAL4770342.1"/>
    <property type="molecule type" value="Genomic_DNA"/>
</dbReference>
<organism evidence="1">
    <name type="scientific">Cladocopium goreaui</name>
    <dbReference type="NCBI Taxonomy" id="2562237"/>
    <lineage>
        <taxon>Eukaryota</taxon>
        <taxon>Sar</taxon>
        <taxon>Alveolata</taxon>
        <taxon>Dinophyceae</taxon>
        <taxon>Suessiales</taxon>
        <taxon>Symbiodiniaceae</taxon>
        <taxon>Cladocopium</taxon>
    </lineage>
</organism>
<dbReference type="OrthoDB" id="413970at2759"/>
<proteinExistence type="predicted"/>
<keyword evidence="3" id="KW-1185">Reference proteome</keyword>
<reference evidence="2" key="2">
    <citation type="submission" date="2024-04" db="EMBL/GenBank/DDBJ databases">
        <authorList>
            <person name="Chen Y."/>
            <person name="Shah S."/>
            <person name="Dougan E. K."/>
            <person name="Thang M."/>
            <person name="Chan C."/>
        </authorList>
    </citation>
    <scope>NUCLEOTIDE SEQUENCE [LARGE SCALE GENOMIC DNA]</scope>
</reference>
<comment type="caution">
    <text evidence="1">The sequence shown here is derived from an EMBL/GenBank/DDBJ whole genome shotgun (WGS) entry which is preliminary data.</text>
</comment>
<sequence length="82" mass="8682">MSTDTGDAVLEEFEQVPEEDLVIRPVSEDVGPCVVGFPVSTVAEPVTVRVKDASSVVNAVPDIPRRTNCGRCAQCCVSVDCS</sequence>
<evidence type="ECO:0000313" key="2">
    <source>
        <dbReference type="EMBL" id="CAL1136405.1"/>
    </source>
</evidence>
<reference evidence="1" key="1">
    <citation type="submission" date="2022-10" db="EMBL/GenBank/DDBJ databases">
        <authorList>
            <person name="Chen Y."/>
            <person name="Dougan E. K."/>
            <person name="Chan C."/>
            <person name="Rhodes N."/>
            <person name="Thang M."/>
        </authorList>
    </citation>
    <scope>NUCLEOTIDE SEQUENCE</scope>
</reference>
<dbReference type="AlphaFoldDB" id="A0A9P1FQH5"/>
<dbReference type="EMBL" id="CAMXCT020000769">
    <property type="protein sequence ID" value="CAL1136405.1"/>
    <property type="molecule type" value="Genomic_DNA"/>
</dbReference>
<dbReference type="Proteomes" id="UP001152797">
    <property type="component" value="Unassembled WGS sequence"/>
</dbReference>